<keyword evidence="1" id="KW-1185">Reference proteome</keyword>
<reference evidence="2" key="2">
    <citation type="submission" date="2017-02" db="UniProtKB">
        <authorList>
            <consortium name="WormBaseParasite"/>
        </authorList>
    </citation>
    <scope>IDENTIFICATION</scope>
</reference>
<sequence>MLVLGDCLAHCSTTRITGLAVPNVRYHALRSMFYNLIVKLCECCHHAKRFPSDVVMTELHSCVQRFFSSTSERSCKETLDDFENLVVKTLGELGIDGNAIVRNQQKFMLPEF</sequence>
<proteinExistence type="predicted"/>
<protein>
    <submittedName>
        <fullName evidence="2">Vacuolar protein sorting-associated protein 51 homolog</fullName>
    </submittedName>
</protein>
<evidence type="ECO:0000313" key="2">
    <source>
        <dbReference type="WBParaSite" id="ACAC_0000689201-mRNA-1"/>
    </source>
</evidence>
<evidence type="ECO:0000313" key="1">
    <source>
        <dbReference type="Proteomes" id="UP000035642"/>
    </source>
</evidence>
<dbReference type="Proteomes" id="UP000035642">
    <property type="component" value="Unassembled WGS sequence"/>
</dbReference>
<reference evidence="1" key="1">
    <citation type="submission" date="2012-09" db="EMBL/GenBank/DDBJ databases">
        <authorList>
            <person name="Martin A.A."/>
        </authorList>
    </citation>
    <scope>NUCLEOTIDE SEQUENCE</scope>
</reference>
<accession>A0A0K0D9R0</accession>
<name>A0A0K0D9R0_ANGCA</name>
<organism evidence="1 2">
    <name type="scientific">Angiostrongylus cantonensis</name>
    <name type="common">Rat lungworm</name>
    <dbReference type="NCBI Taxonomy" id="6313"/>
    <lineage>
        <taxon>Eukaryota</taxon>
        <taxon>Metazoa</taxon>
        <taxon>Ecdysozoa</taxon>
        <taxon>Nematoda</taxon>
        <taxon>Chromadorea</taxon>
        <taxon>Rhabditida</taxon>
        <taxon>Rhabditina</taxon>
        <taxon>Rhabditomorpha</taxon>
        <taxon>Strongyloidea</taxon>
        <taxon>Metastrongylidae</taxon>
        <taxon>Angiostrongylus</taxon>
    </lineage>
</organism>
<dbReference type="WBParaSite" id="ACAC_0000689201-mRNA-1">
    <property type="protein sequence ID" value="ACAC_0000689201-mRNA-1"/>
    <property type="gene ID" value="ACAC_0000689201"/>
</dbReference>
<dbReference type="AlphaFoldDB" id="A0A0K0D9R0"/>